<feature type="compositionally biased region" description="Basic residues" evidence="2">
    <location>
        <begin position="110"/>
        <end position="137"/>
    </location>
</feature>
<dbReference type="Gene3D" id="2.40.50.40">
    <property type="match status" value="1"/>
</dbReference>
<dbReference type="EMBL" id="JAUZQC010000014">
    <property type="protein sequence ID" value="KAK5859814.1"/>
    <property type="molecule type" value="Genomic_DNA"/>
</dbReference>
<keyword evidence="6" id="KW-1185">Reference proteome</keyword>
<dbReference type="SMART" id="SM00199">
    <property type="entry name" value="SCY"/>
    <property type="match status" value="1"/>
</dbReference>
<dbReference type="GO" id="GO:0008009">
    <property type="term" value="F:chemokine activity"/>
    <property type="evidence" value="ECO:0007669"/>
    <property type="project" value="InterPro"/>
</dbReference>
<evidence type="ECO:0000259" key="4">
    <source>
        <dbReference type="SMART" id="SM00199"/>
    </source>
</evidence>
<feature type="signal peptide" evidence="3">
    <location>
        <begin position="1"/>
        <end position="22"/>
    </location>
</feature>
<sequence length="137" mass="15196">MTFSLVITALLCFTTWMSTVHATYGPVSSCCRRVTDTKIHRQSIQDYTIQSEGICPITAIAFQTKDGSRICSDPNNGWAKRMIKIVDKKKQKQGSTSSITPAVSATSKKAPQKKCRNGKRRQGKKTKGGKKGQRKRT</sequence>
<dbReference type="InterPro" id="IPR001811">
    <property type="entry name" value="Chemokine_IL8-like_dom"/>
</dbReference>
<evidence type="ECO:0000313" key="5">
    <source>
        <dbReference type="EMBL" id="KAK5859814.1"/>
    </source>
</evidence>
<gene>
    <name evidence="5" type="ORF">PBY51_021338</name>
</gene>
<dbReference type="InterPro" id="IPR036048">
    <property type="entry name" value="Interleukin_8-like_sf"/>
</dbReference>
<evidence type="ECO:0000256" key="3">
    <source>
        <dbReference type="SAM" id="SignalP"/>
    </source>
</evidence>
<feature type="region of interest" description="Disordered" evidence="2">
    <location>
        <begin position="86"/>
        <end position="137"/>
    </location>
</feature>
<dbReference type="AlphaFoldDB" id="A0AAN8AKS9"/>
<organism evidence="5 6">
    <name type="scientific">Eleginops maclovinus</name>
    <name type="common">Patagonian blennie</name>
    <name type="synonym">Eleginus maclovinus</name>
    <dbReference type="NCBI Taxonomy" id="56733"/>
    <lineage>
        <taxon>Eukaryota</taxon>
        <taxon>Metazoa</taxon>
        <taxon>Chordata</taxon>
        <taxon>Craniata</taxon>
        <taxon>Vertebrata</taxon>
        <taxon>Euteleostomi</taxon>
        <taxon>Actinopterygii</taxon>
        <taxon>Neopterygii</taxon>
        <taxon>Teleostei</taxon>
        <taxon>Neoteleostei</taxon>
        <taxon>Acanthomorphata</taxon>
        <taxon>Eupercaria</taxon>
        <taxon>Perciformes</taxon>
        <taxon>Notothenioidei</taxon>
        <taxon>Eleginopidae</taxon>
        <taxon>Eleginops</taxon>
    </lineage>
</organism>
<reference evidence="5 6" key="1">
    <citation type="journal article" date="2023" name="Genes (Basel)">
        <title>Chromosome-Level Genome Assembly and Circadian Gene Repertoire of the Patagonia Blennie Eleginops maclovinus-The Closest Ancestral Proxy of Antarctic Cryonotothenioids.</title>
        <authorList>
            <person name="Cheng C.C."/>
            <person name="Rivera-Colon A.G."/>
            <person name="Minhas B.F."/>
            <person name="Wilson L."/>
            <person name="Rayamajhi N."/>
            <person name="Vargas-Chacoff L."/>
            <person name="Catchen J.M."/>
        </authorList>
    </citation>
    <scope>NUCLEOTIDE SEQUENCE [LARGE SCALE GENOMIC DNA]</scope>
    <source>
        <strain evidence="5">JMC-PN-2008</strain>
    </source>
</reference>
<feature type="chain" id="PRO_5042997010" description="Chemokine interleukin-8-like domain-containing protein" evidence="3">
    <location>
        <begin position="23"/>
        <end position="137"/>
    </location>
</feature>
<reference evidence="5 6" key="2">
    <citation type="journal article" date="2023" name="Mol. Biol. Evol.">
        <title>Genomics of Secondarily Temperate Adaptation in the Only Non-Antarctic Icefish.</title>
        <authorList>
            <person name="Rivera-Colon A.G."/>
            <person name="Rayamajhi N."/>
            <person name="Minhas B.F."/>
            <person name="Madrigal G."/>
            <person name="Bilyk K.T."/>
            <person name="Yoon V."/>
            <person name="Hune M."/>
            <person name="Gregory S."/>
            <person name="Cheng C.H.C."/>
            <person name="Catchen J.M."/>
        </authorList>
    </citation>
    <scope>NUCLEOTIDE SEQUENCE [LARGE SCALE GENOMIC DNA]</scope>
    <source>
        <strain evidence="5">JMC-PN-2008</strain>
    </source>
</reference>
<dbReference type="Pfam" id="PF00048">
    <property type="entry name" value="IL8"/>
    <property type="match status" value="1"/>
</dbReference>
<dbReference type="Proteomes" id="UP001346869">
    <property type="component" value="Unassembled WGS sequence"/>
</dbReference>
<keyword evidence="3" id="KW-0732">Signal</keyword>
<comment type="caution">
    <text evidence="5">The sequence shown here is derived from an EMBL/GenBank/DDBJ whole genome shotgun (WGS) entry which is preliminary data.</text>
</comment>
<proteinExistence type="predicted"/>
<dbReference type="PANTHER" id="PTHR12015">
    <property type="entry name" value="SMALL INDUCIBLE CYTOKINE A"/>
    <property type="match status" value="1"/>
</dbReference>
<name>A0AAN8AKS9_ELEMC</name>
<dbReference type="GO" id="GO:0005615">
    <property type="term" value="C:extracellular space"/>
    <property type="evidence" value="ECO:0007669"/>
    <property type="project" value="UniProtKB-KW"/>
</dbReference>
<dbReference type="SUPFAM" id="SSF54117">
    <property type="entry name" value="Interleukin 8-like chemokines"/>
    <property type="match status" value="1"/>
</dbReference>
<keyword evidence="1" id="KW-0202">Cytokine</keyword>
<evidence type="ECO:0000256" key="1">
    <source>
        <dbReference type="ARBA" id="ARBA00022514"/>
    </source>
</evidence>
<dbReference type="GO" id="GO:0006955">
    <property type="term" value="P:immune response"/>
    <property type="evidence" value="ECO:0007669"/>
    <property type="project" value="InterPro"/>
</dbReference>
<protein>
    <recommendedName>
        <fullName evidence="4">Chemokine interleukin-8-like domain-containing protein</fullName>
    </recommendedName>
</protein>
<dbReference type="CDD" id="cd00169">
    <property type="entry name" value="Chemokine"/>
    <property type="match status" value="1"/>
</dbReference>
<feature type="compositionally biased region" description="Polar residues" evidence="2">
    <location>
        <begin position="93"/>
        <end position="109"/>
    </location>
</feature>
<evidence type="ECO:0000313" key="6">
    <source>
        <dbReference type="Proteomes" id="UP001346869"/>
    </source>
</evidence>
<feature type="domain" description="Chemokine interleukin-8-like" evidence="4">
    <location>
        <begin position="27"/>
        <end position="86"/>
    </location>
</feature>
<dbReference type="PANTHER" id="PTHR12015:SF177">
    <property type="entry name" value="CHEMOKINE INTERLEUKIN-8-LIKE DOMAIN-CONTAINING PROTEIN"/>
    <property type="match status" value="1"/>
</dbReference>
<accession>A0AAN8AKS9</accession>
<evidence type="ECO:0000256" key="2">
    <source>
        <dbReference type="SAM" id="MobiDB-lite"/>
    </source>
</evidence>
<dbReference type="InterPro" id="IPR039809">
    <property type="entry name" value="Chemokine_b/g/d"/>
</dbReference>